<evidence type="ECO:0000313" key="1">
    <source>
        <dbReference type="EMBL" id="JAD50186.1"/>
    </source>
</evidence>
<protein>
    <submittedName>
        <fullName evidence="1">Uncharacterized protein</fullName>
    </submittedName>
</protein>
<dbReference type="EMBL" id="GBRH01247709">
    <property type="protein sequence ID" value="JAD50186.1"/>
    <property type="molecule type" value="Transcribed_RNA"/>
</dbReference>
<proteinExistence type="predicted"/>
<name>A0A0A9AGB9_ARUDO</name>
<accession>A0A0A9AGB9</accession>
<sequence>MPCGDHTPTTVDL</sequence>
<reference evidence="1" key="1">
    <citation type="submission" date="2014-09" db="EMBL/GenBank/DDBJ databases">
        <authorList>
            <person name="Magalhaes I.L.F."/>
            <person name="Oliveira U."/>
            <person name="Santos F.R."/>
            <person name="Vidigal T.H.D.A."/>
            <person name="Brescovit A.D."/>
            <person name="Santos A.J."/>
        </authorList>
    </citation>
    <scope>NUCLEOTIDE SEQUENCE</scope>
    <source>
        <tissue evidence="1">Shoot tissue taken approximately 20 cm above the soil surface</tissue>
    </source>
</reference>
<organism evidence="1">
    <name type="scientific">Arundo donax</name>
    <name type="common">Giant reed</name>
    <name type="synonym">Donax arundinaceus</name>
    <dbReference type="NCBI Taxonomy" id="35708"/>
    <lineage>
        <taxon>Eukaryota</taxon>
        <taxon>Viridiplantae</taxon>
        <taxon>Streptophyta</taxon>
        <taxon>Embryophyta</taxon>
        <taxon>Tracheophyta</taxon>
        <taxon>Spermatophyta</taxon>
        <taxon>Magnoliopsida</taxon>
        <taxon>Liliopsida</taxon>
        <taxon>Poales</taxon>
        <taxon>Poaceae</taxon>
        <taxon>PACMAD clade</taxon>
        <taxon>Arundinoideae</taxon>
        <taxon>Arundineae</taxon>
        <taxon>Arundo</taxon>
    </lineage>
</organism>
<reference evidence="1" key="2">
    <citation type="journal article" date="2015" name="Data Brief">
        <title>Shoot transcriptome of the giant reed, Arundo donax.</title>
        <authorList>
            <person name="Barrero R.A."/>
            <person name="Guerrero F.D."/>
            <person name="Moolhuijzen P."/>
            <person name="Goolsby J.A."/>
            <person name="Tidwell J."/>
            <person name="Bellgard S.E."/>
            <person name="Bellgard M.I."/>
        </authorList>
    </citation>
    <scope>NUCLEOTIDE SEQUENCE</scope>
    <source>
        <tissue evidence="1">Shoot tissue taken approximately 20 cm above the soil surface</tissue>
    </source>
</reference>